<proteinExistence type="predicted"/>
<dbReference type="AlphaFoldDB" id="H5SMM3"/>
<organism evidence="1">
    <name type="scientific">uncultured Acetothermia bacterium</name>
    <dbReference type="NCBI Taxonomy" id="236499"/>
    <lineage>
        <taxon>Bacteria</taxon>
        <taxon>Candidatus Bipolaricaulota</taxon>
        <taxon>environmental samples</taxon>
    </lineage>
</organism>
<dbReference type="InterPro" id="IPR010021">
    <property type="entry name" value="PGPP1/Gep4"/>
</dbReference>
<dbReference type="NCBIfam" id="TIGR01662">
    <property type="entry name" value="HAD-SF-IIIA"/>
    <property type="match status" value="1"/>
</dbReference>
<dbReference type="Pfam" id="PF13242">
    <property type="entry name" value="Hydrolase_like"/>
    <property type="match status" value="1"/>
</dbReference>
<dbReference type="InterPro" id="IPR023214">
    <property type="entry name" value="HAD_sf"/>
</dbReference>
<dbReference type="PANTHER" id="PTHR19288">
    <property type="entry name" value="4-NITROPHENYLPHOSPHATASE-RELATED"/>
    <property type="match status" value="1"/>
</dbReference>
<sequence>MKPLRSLCPDEIARSIHEIDYERLWRAGYRALIFDIDNTLGEWGCRALPEEAHAFVRALAARGFAVGFLSNDGGRDRPQLKEQLHRWPVLWRAGKPRTRHYKTMLELLKTHKRETVMIGDQLFTDIWGAKRAGLYAILVAPVSPASDSLWAKLRRPLERLVLGLLT</sequence>
<dbReference type="Gene3D" id="3.40.50.1000">
    <property type="entry name" value="HAD superfamily/HAD-like"/>
    <property type="match status" value="1"/>
</dbReference>
<name>H5SMM3_9BACT</name>
<evidence type="ECO:0000313" key="1">
    <source>
        <dbReference type="EMBL" id="BAL57409.1"/>
    </source>
</evidence>
<dbReference type="EMBL" id="AP011775">
    <property type="protein sequence ID" value="BAL57409.1"/>
    <property type="molecule type" value="Genomic_DNA"/>
</dbReference>
<reference evidence="1" key="2">
    <citation type="journal article" date="2012" name="PLoS ONE">
        <title>A Deeply Branching Thermophilic Bacterium with an Ancient Acetyl-CoA Pathway Dominates a Subsurface Ecosystem.</title>
        <authorList>
            <person name="Takami H."/>
            <person name="Noguchi H."/>
            <person name="Takaki Y."/>
            <person name="Uchiyama I."/>
            <person name="Toyoda A."/>
            <person name="Nishi S."/>
            <person name="Chee G.-J."/>
            <person name="Arai W."/>
            <person name="Nunoura T."/>
            <person name="Itoh T."/>
            <person name="Hattori M."/>
            <person name="Takai K."/>
        </authorList>
    </citation>
    <scope>NUCLEOTIDE SEQUENCE</scope>
</reference>
<dbReference type="NCBIfam" id="TIGR01668">
    <property type="entry name" value="YqeG_hyp_ppase"/>
    <property type="match status" value="1"/>
</dbReference>
<dbReference type="GO" id="GO:0008962">
    <property type="term" value="F:phosphatidylglycerophosphatase activity"/>
    <property type="evidence" value="ECO:0007669"/>
    <property type="project" value="InterPro"/>
</dbReference>
<accession>H5SMM3</accession>
<protein>
    <submittedName>
        <fullName evidence="1">HAD family hydrolase</fullName>
    </submittedName>
</protein>
<keyword evidence="1" id="KW-0378">Hydrolase</keyword>
<dbReference type="PANTHER" id="PTHR19288:SF25">
    <property type="entry name" value="PHOSPHATIDYLGLYCEROPHOSPHATASE GEP4, MITOCHONDRIAL"/>
    <property type="match status" value="1"/>
</dbReference>
<dbReference type="SUPFAM" id="SSF56784">
    <property type="entry name" value="HAD-like"/>
    <property type="match status" value="1"/>
</dbReference>
<gene>
    <name evidence="1" type="ORF">HGMM_F50D11C18</name>
</gene>
<dbReference type="InterPro" id="IPR006549">
    <property type="entry name" value="HAD-SF_hydro_IIIA"/>
</dbReference>
<reference evidence="1" key="1">
    <citation type="journal article" date="2005" name="Environ. Microbiol.">
        <title>Genetic and functional properties of uncultivated thermophilic crenarchaeotes from a subsurface gold mine as revealed by analysis of genome fragments.</title>
        <authorList>
            <person name="Nunoura T."/>
            <person name="Hirayama H."/>
            <person name="Takami H."/>
            <person name="Oida H."/>
            <person name="Nishi S."/>
            <person name="Shimamura S."/>
            <person name="Suzuki Y."/>
            <person name="Inagaki F."/>
            <person name="Takai K."/>
            <person name="Nealson K.H."/>
            <person name="Horikoshi K."/>
        </authorList>
    </citation>
    <scope>NUCLEOTIDE SEQUENCE</scope>
</reference>
<dbReference type="GO" id="GO:0005737">
    <property type="term" value="C:cytoplasm"/>
    <property type="evidence" value="ECO:0007669"/>
    <property type="project" value="TreeGrafter"/>
</dbReference>
<dbReference type="InterPro" id="IPR036412">
    <property type="entry name" value="HAD-like_sf"/>
</dbReference>